<keyword evidence="3" id="KW-1185">Reference proteome</keyword>
<gene>
    <name evidence="2" type="ordered locus">Sros_0855</name>
</gene>
<dbReference type="KEGG" id="sro:Sros_0855"/>
<dbReference type="InterPro" id="IPR036736">
    <property type="entry name" value="ACP-like_sf"/>
</dbReference>
<dbReference type="AlphaFoldDB" id="D2B7T8"/>
<dbReference type="HOGENOM" id="CLU_2653025_0_0_11"/>
<dbReference type="Proteomes" id="UP000002029">
    <property type="component" value="Chromosome"/>
</dbReference>
<dbReference type="STRING" id="479432.Sros_0855"/>
<evidence type="ECO:0000313" key="2">
    <source>
        <dbReference type="EMBL" id="ACZ83869.1"/>
    </source>
</evidence>
<dbReference type="PROSITE" id="PS50075">
    <property type="entry name" value="CARRIER"/>
    <property type="match status" value="1"/>
</dbReference>
<dbReference type="InterPro" id="IPR009081">
    <property type="entry name" value="PP-bd_ACP"/>
</dbReference>
<dbReference type="Pfam" id="PF00550">
    <property type="entry name" value="PP-binding"/>
    <property type="match status" value="1"/>
</dbReference>
<proteinExistence type="predicted"/>
<evidence type="ECO:0000313" key="3">
    <source>
        <dbReference type="Proteomes" id="UP000002029"/>
    </source>
</evidence>
<accession>D2B7T8</accession>
<name>D2B7T8_STRRD</name>
<protein>
    <recommendedName>
        <fullName evidence="1">Carrier domain-containing protein</fullName>
    </recommendedName>
</protein>
<feature type="domain" description="Carrier" evidence="1">
    <location>
        <begin position="2"/>
        <end position="76"/>
    </location>
</feature>
<evidence type="ECO:0000259" key="1">
    <source>
        <dbReference type="PROSITE" id="PS50075"/>
    </source>
</evidence>
<dbReference type="SUPFAM" id="SSF47336">
    <property type="entry name" value="ACP-like"/>
    <property type="match status" value="1"/>
</dbReference>
<dbReference type="EMBL" id="CP001814">
    <property type="protein sequence ID" value="ACZ83869.1"/>
    <property type="molecule type" value="Genomic_DNA"/>
</dbReference>
<dbReference type="Gene3D" id="1.10.1200.10">
    <property type="entry name" value="ACP-like"/>
    <property type="match status" value="1"/>
</dbReference>
<reference evidence="2 3" key="1">
    <citation type="journal article" date="2010" name="Stand. Genomic Sci.">
        <title>Complete genome sequence of Streptosporangium roseum type strain (NI 9100).</title>
        <authorList>
            <person name="Nolan M."/>
            <person name="Sikorski J."/>
            <person name="Jando M."/>
            <person name="Lucas S."/>
            <person name="Lapidus A."/>
            <person name="Glavina Del Rio T."/>
            <person name="Chen F."/>
            <person name="Tice H."/>
            <person name="Pitluck S."/>
            <person name="Cheng J.F."/>
            <person name="Chertkov O."/>
            <person name="Sims D."/>
            <person name="Meincke L."/>
            <person name="Brettin T."/>
            <person name="Han C."/>
            <person name="Detter J.C."/>
            <person name="Bruce D."/>
            <person name="Goodwin L."/>
            <person name="Land M."/>
            <person name="Hauser L."/>
            <person name="Chang Y.J."/>
            <person name="Jeffries C.D."/>
            <person name="Ivanova N."/>
            <person name="Mavromatis K."/>
            <person name="Mikhailova N."/>
            <person name="Chen A."/>
            <person name="Palaniappan K."/>
            <person name="Chain P."/>
            <person name="Rohde M."/>
            <person name="Goker M."/>
            <person name="Bristow J."/>
            <person name="Eisen J.A."/>
            <person name="Markowitz V."/>
            <person name="Hugenholtz P."/>
            <person name="Kyrpides N.C."/>
            <person name="Klenk H.P."/>
        </authorList>
    </citation>
    <scope>NUCLEOTIDE SEQUENCE [LARGE SCALE GENOMIC DNA]</scope>
    <source>
        <strain evidence="3">ATCC 12428 / DSM 43021 / JCM 3005 / NI 9100</strain>
    </source>
</reference>
<organism evidence="2 3">
    <name type="scientific">Streptosporangium roseum (strain ATCC 12428 / DSM 43021 / JCM 3005 / KCTC 9067 / NCIMB 10171 / NRRL 2505 / NI 9100)</name>
    <dbReference type="NCBI Taxonomy" id="479432"/>
    <lineage>
        <taxon>Bacteria</taxon>
        <taxon>Bacillati</taxon>
        <taxon>Actinomycetota</taxon>
        <taxon>Actinomycetes</taxon>
        <taxon>Streptosporangiales</taxon>
        <taxon>Streptosporangiaceae</taxon>
        <taxon>Streptosporangium</taxon>
    </lineage>
</organism>
<sequence length="76" mass="8195">MTGTEPVAREFPAEALDLNDDEVSAVSGFMSPGGHSMPAVRLIGLLRREYGPVITVHDLPTPRTPEAIARHLDDNS</sequence>